<gene>
    <name evidence="1" type="ORF">L6164_026409</name>
</gene>
<name>A0ACB9LQ23_BAUVA</name>
<dbReference type="Proteomes" id="UP000828941">
    <property type="component" value="Chromosome 11"/>
</dbReference>
<reference evidence="1 2" key="1">
    <citation type="journal article" date="2022" name="DNA Res.">
        <title>Chromosomal-level genome assembly of the orchid tree Bauhinia variegata (Leguminosae; Cercidoideae) supports the allotetraploid origin hypothesis of Bauhinia.</title>
        <authorList>
            <person name="Zhong Y."/>
            <person name="Chen Y."/>
            <person name="Zheng D."/>
            <person name="Pang J."/>
            <person name="Liu Y."/>
            <person name="Luo S."/>
            <person name="Meng S."/>
            <person name="Qian L."/>
            <person name="Wei D."/>
            <person name="Dai S."/>
            <person name="Zhou R."/>
        </authorList>
    </citation>
    <scope>NUCLEOTIDE SEQUENCE [LARGE SCALE GENOMIC DNA]</scope>
    <source>
        <strain evidence="1">BV-YZ2020</strain>
    </source>
</reference>
<evidence type="ECO:0000313" key="1">
    <source>
        <dbReference type="EMBL" id="KAI4313425.1"/>
    </source>
</evidence>
<sequence length="811" mass="92454">MEWLESGRDYQNDDDSPVRDLESEKSSKHHRSSKDKERKKSSHGEDKEHRSKDSKLRDKREYDYDRDNKYKKRESDKGREKEKLKDRGKEKSREKGREKEKHRDREKERESYYRDAGDKGNDKIREKEREAEKEERVSKKSTRDEEDYENGEKGEQNGEASENLMAGELEGRILKMKEARLNKQSEGASEILAWVNRSRKIGEKKNAEKEKAKQLSKNFEEQDNVALEESEEEDTAHRSADNLAGVKVLHGLDKVMEGGTVVLTIKDQPILAGGDINEEVDMLENVEIGEQKQRDEAYKASKKKTGVYDDMFNDDPASEKKILPQYDDPAAEEGFALDERGRISGEAEKKLEELRKRIMGTSTNKFEDLNSSGKVSSDYYTQEEMLQFKKPKKKKSLRKKEKLDINALEAEAVSAGLGAGDLGSRNDATRQAIKEEQKRSEAELRNKAYQAAYAKADEASKLLRLEQTTVVKTEEDEYPVFADDDEDLRKSLERARRLALKKQEEEVPSGAHAIALLATSNPSSEIVDPQNQTAGEPRENKVVFTEMEEFVWGLQIDEEARKPESEDVFMQEDEEPNAPDEEKSDEVGGWTEVKETSEDEQPEAEDKEEAVPDETIHEAAVGKGLSGALKLLKERGTLKESIEWGGRNMDKKKSKLIGIVDDDESKNAQNKKEIRIERTDEFGRILTPKEAFRMISHKFHGKGPGKMKQEKRMKQYLEELKMKQMKSSDTPSQSVERMREAQARLKTPYLVLTGHVKPGQTSDPKSGFATVEKDLPGGLTPMLGDRKVEHFLGIKRKSEPSSTGALKKPKS</sequence>
<protein>
    <submittedName>
        <fullName evidence="1">Uncharacterized protein</fullName>
    </submittedName>
</protein>
<keyword evidence="2" id="KW-1185">Reference proteome</keyword>
<comment type="caution">
    <text evidence="1">The sequence shown here is derived from an EMBL/GenBank/DDBJ whole genome shotgun (WGS) entry which is preliminary data.</text>
</comment>
<proteinExistence type="predicted"/>
<dbReference type="EMBL" id="CM039436">
    <property type="protein sequence ID" value="KAI4313425.1"/>
    <property type="molecule type" value="Genomic_DNA"/>
</dbReference>
<organism evidence="1 2">
    <name type="scientific">Bauhinia variegata</name>
    <name type="common">Purple orchid tree</name>
    <name type="synonym">Phanera variegata</name>
    <dbReference type="NCBI Taxonomy" id="167791"/>
    <lineage>
        <taxon>Eukaryota</taxon>
        <taxon>Viridiplantae</taxon>
        <taxon>Streptophyta</taxon>
        <taxon>Embryophyta</taxon>
        <taxon>Tracheophyta</taxon>
        <taxon>Spermatophyta</taxon>
        <taxon>Magnoliopsida</taxon>
        <taxon>eudicotyledons</taxon>
        <taxon>Gunneridae</taxon>
        <taxon>Pentapetalae</taxon>
        <taxon>rosids</taxon>
        <taxon>fabids</taxon>
        <taxon>Fabales</taxon>
        <taxon>Fabaceae</taxon>
        <taxon>Cercidoideae</taxon>
        <taxon>Cercideae</taxon>
        <taxon>Bauhiniinae</taxon>
        <taxon>Bauhinia</taxon>
    </lineage>
</organism>
<evidence type="ECO:0000313" key="2">
    <source>
        <dbReference type="Proteomes" id="UP000828941"/>
    </source>
</evidence>
<accession>A0ACB9LQ23</accession>